<evidence type="ECO:0000313" key="3">
    <source>
        <dbReference type="Proteomes" id="UP001597267"/>
    </source>
</evidence>
<dbReference type="Proteomes" id="UP001597267">
    <property type="component" value="Unassembled WGS sequence"/>
</dbReference>
<feature type="transmembrane region" description="Helical" evidence="1">
    <location>
        <begin position="21"/>
        <end position="39"/>
    </location>
</feature>
<sequence>MTRKSLDNNENHGFSWWAIRLILLAIVITAIFYGFFYLFAGALSFTLLAVIALGLLIVVTLGIFTIGPIIITILMLLLPISILVLLIIGLIILL</sequence>
<keyword evidence="1" id="KW-0472">Membrane</keyword>
<name>A0ABW4J700_9LACO</name>
<keyword evidence="1" id="KW-0812">Transmembrane</keyword>
<evidence type="ECO:0000256" key="1">
    <source>
        <dbReference type="SAM" id="Phobius"/>
    </source>
</evidence>
<comment type="caution">
    <text evidence="2">The sequence shown here is derived from an EMBL/GenBank/DDBJ whole genome shotgun (WGS) entry which is preliminary data.</text>
</comment>
<keyword evidence="3" id="KW-1185">Reference proteome</keyword>
<evidence type="ECO:0000313" key="2">
    <source>
        <dbReference type="EMBL" id="MFD1672147.1"/>
    </source>
</evidence>
<reference evidence="3" key="1">
    <citation type="journal article" date="2019" name="Int. J. Syst. Evol. Microbiol.">
        <title>The Global Catalogue of Microorganisms (GCM) 10K type strain sequencing project: providing services to taxonomists for standard genome sequencing and annotation.</title>
        <authorList>
            <consortium name="The Broad Institute Genomics Platform"/>
            <consortium name="The Broad Institute Genome Sequencing Center for Infectious Disease"/>
            <person name="Wu L."/>
            <person name="Ma J."/>
        </authorList>
    </citation>
    <scope>NUCLEOTIDE SEQUENCE [LARGE SCALE GENOMIC DNA]</scope>
    <source>
        <strain evidence="3">CCM 8896</strain>
    </source>
</reference>
<dbReference type="EMBL" id="JBHTOP010000022">
    <property type="protein sequence ID" value="MFD1672147.1"/>
    <property type="molecule type" value="Genomic_DNA"/>
</dbReference>
<gene>
    <name evidence="2" type="ORF">ACFQ5M_08565</name>
</gene>
<protein>
    <submittedName>
        <fullName evidence="2">Uncharacterized protein</fullName>
    </submittedName>
</protein>
<dbReference type="RefSeq" id="WP_125715796.1">
    <property type="nucleotide sequence ID" value="NZ_JBHTOP010000022.1"/>
</dbReference>
<feature type="transmembrane region" description="Helical" evidence="1">
    <location>
        <begin position="73"/>
        <end position="93"/>
    </location>
</feature>
<keyword evidence="1" id="KW-1133">Transmembrane helix</keyword>
<accession>A0ABW4J700</accession>
<feature type="transmembrane region" description="Helical" evidence="1">
    <location>
        <begin position="45"/>
        <end position="66"/>
    </location>
</feature>
<organism evidence="2 3">
    <name type="scientific">Agrilactobacillus yilanensis</name>
    <dbReference type="NCBI Taxonomy" id="2485997"/>
    <lineage>
        <taxon>Bacteria</taxon>
        <taxon>Bacillati</taxon>
        <taxon>Bacillota</taxon>
        <taxon>Bacilli</taxon>
        <taxon>Lactobacillales</taxon>
        <taxon>Lactobacillaceae</taxon>
        <taxon>Agrilactobacillus</taxon>
    </lineage>
</organism>
<proteinExistence type="predicted"/>